<dbReference type="RefSeq" id="WP_021012473.1">
    <property type="nucleotide sequence ID" value="NC_022247.1"/>
</dbReference>
<proteinExistence type="predicted"/>
<evidence type="ECO:0000313" key="3">
    <source>
        <dbReference type="Proteomes" id="UP000016223"/>
    </source>
</evidence>
<protein>
    <submittedName>
        <fullName evidence="2">Uncharacterized protein</fullName>
    </submittedName>
</protein>
<dbReference type="AlphaFoldDB" id="T1XFX1"/>
<feature type="region of interest" description="Disordered" evidence="1">
    <location>
        <begin position="31"/>
        <end position="72"/>
    </location>
</feature>
<sequence>MSALQMFLPASEPARSEALEQIRKTHHLPRHLVRGPGRRGPGVLVGPLQSQQQASSQGLQTVAVPESQQQIE</sequence>
<evidence type="ECO:0000313" key="2">
    <source>
        <dbReference type="EMBL" id="AGU51817.1"/>
    </source>
</evidence>
<dbReference type="KEGG" id="vpd:VAPA_1c47510"/>
<organism evidence="2 3">
    <name type="scientific">Variovorax paradoxus B4</name>
    <dbReference type="NCBI Taxonomy" id="1246301"/>
    <lineage>
        <taxon>Bacteria</taxon>
        <taxon>Pseudomonadati</taxon>
        <taxon>Pseudomonadota</taxon>
        <taxon>Betaproteobacteria</taxon>
        <taxon>Burkholderiales</taxon>
        <taxon>Comamonadaceae</taxon>
        <taxon>Variovorax</taxon>
    </lineage>
</organism>
<reference evidence="2 3" key="1">
    <citation type="submission" date="2012-10" db="EMBL/GenBank/DDBJ databases">
        <title>Genome sequence of Variovorax paradoxus B4.</title>
        <authorList>
            <person name="Schuldes J."/>
            <person name="Brandt U."/>
            <person name="Hiessl S."/>
            <person name="Wuebbeler J.H."/>
            <person name="Thuermer A."/>
            <person name="Steinbuechel A."/>
            <person name="Daniel R."/>
        </authorList>
    </citation>
    <scope>NUCLEOTIDE SEQUENCE [LARGE SCALE GENOMIC DNA]</scope>
    <source>
        <strain evidence="2 3">B4</strain>
    </source>
</reference>
<accession>T1XFX1</accession>
<feature type="compositionally biased region" description="Low complexity" evidence="1">
    <location>
        <begin position="41"/>
        <end position="57"/>
    </location>
</feature>
<dbReference type="Proteomes" id="UP000016223">
    <property type="component" value="Chromosome 1"/>
</dbReference>
<dbReference type="PATRIC" id="fig|1246301.3.peg.4757"/>
<gene>
    <name evidence="2" type="ORF">VAPA_1c47510</name>
</gene>
<evidence type="ECO:0000256" key="1">
    <source>
        <dbReference type="SAM" id="MobiDB-lite"/>
    </source>
</evidence>
<dbReference type="EMBL" id="CP003911">
    <property type="protein sequence ID" value="AGU51817.1"/>
    <property type="molecule type" value="Genomic_DNA"/>
</dbReference>
<name>T1XFX1_VARPD</name>
<dbReference type="HOGENOM" id="CLU_2721147_0_0_4"/>